<comment type="caution">
    <text evidence="1">The sequence shown here is derived from an EMBL/GenBank/DDBJ whole genome shotgun (WGS) entry which is preliminary data.</text>
</comment>
<evidence type="ECO:0000313" key="2">
    <source>
        <dbReference type="Proteomes" id="UP001597493"/>
    </source>
</evidence>
<name>A0ABW5QTP3_9BACL</name>
<reference evidence="2" key="1">
    <citation type="journal article" date="2019" name="Int. J. Syst. Evol. Microbiol.">
        <title>The Global Catalogue of Microorganisms (GCM) 10K type strain sequencing project: providing services to taxonomists for standard genome sequencing and annotation.</title>
        <authorList>
            <consortium name="The Broad Institute Genomics Platform"/>
            <consortium name="The Broad Institute Genome Sequencing Center for Infectious Disease"/>
            <person name="Wu L."/>
            <person name="Ma J."/>
        </authorList>
    </citation>
    <scope>NUCLEOTIDE SEQUENCE [LARGE SCALE GENOMIC DNA]</scope>
    <source>
        <strain evidence="2">TISTR 1827</strain>
    </source>
</reference>
<sequence length="137" mass="15870">MADWIEPRTNWTASDRYNFGDLDRVENNTRYLADVLTSYGYTVEIVTKTGRTVKTIEFADELNRIESNERAIVDAFYEPIGWEQPVTDWSAAVRGFGFRDAIRLEKNLLLIYELWGNVVKEFRYCGAFTCGAGEELY</sequence>
<protein>
    <submittedName>
        <fullName evidence="1">Uncharacterized protein</fullName>
    </submittedName>
</protein>
<gene>
    <name evidence="1" type="ORF">ACFSW5_04075</name>
</gene>
<evidence type="ECO:0000313" key="1">
    <source>
        <dbReference type="EMBL" id="MFD2659440.1"/>
    </source>
</evidence>
<organism evidence="1 2">
    <name type="scientific">Paenibacillus thailandensis</name>
    <dbReference type="NCBI Taxonomy" id="393250"/>
    <lineage>
        <taxon>Bacteria</taxon>
        <taxon>Bacillati</taxon>
        <taxon>Bacillota</taxon>
        <taxon>Bacilli</taxon>
        <taxon>Bacillales</taxon>
        <taxon>Paenibacillaceae</taxon>
        <taxon>Paenibacillus</taxon>
    </lineage>
</organism>
<dbReference type="Proteomes" id="UP001597493">
    <property type="component" value="Unassembled WGS sequence"/>
</dbReference>
<accession>A0ABW5QTP3</accession>
<proteinExistence type="predicted"/>
<dbReference type="RefSeq" id="WP_379270134.1">
    <property type="nucleotide sequence ID" value="NZ_JBHUGT010000020.1"/>
</dbReference>
<dbReference type="EMBL" id="JBHUMY010000004">
    <property type="protein sequence ID" value="MFD2659440.1"/>
    <property type="molecule type" value="Genomic_DNA"/>
</dbReference>
<keyword evidence="2" id="KW-1185">Reference proteome</keyword>